<protein>
    <submittedName>
        <fullName evidence="1">Uncharacterized protein</fullName>
    </submittedName>
</protein>
<dbReference type="KEGG" id="cau:Caur_3553"/>
<dbReference type="EMBL" id="CP000909">
    <property type="protein sequence ID" value="ABY36737.1"/>
    <property type="molecule type" value="Genomic_DNA"/>
</dbReference>
<dbReference type="AlphaFoldDB" id="A9WA55"/>
<evidence type="ECO:0000313" key="2">
    <source>
        <dbReference type="Proteomes" id="UP000002008"/>
    </source>
</evidence>
<dbReference type="EnsemblBacteria" id="ABY36737">
    <property type="protein sequence ID" value="ABY36737"/>
    <property type="gene ID" value="Caur_3553"/>
</dbReference>
<dbReference type="PATRIC" id="fig|324602.8.peg.4002"/>
<dbReference type="HOGENOM" id="CLU_085959_0_0_0"/>
<evidence type="ECO:0000313" key="1">
    <source>
        <dbReference type="EMBL" id="ABY36737.1"/>
    </source>
</evidence>
<dbReference type="InParanoid" id="A9WA55"/>
<name>A9WA55_CHLAA</name>
<accession>A9WA55</accession>
<dbReference type="Proteomes" id="UP000002008">
    <property type="component" value="Chromosome"/>
</dbReference>
<reference evidence="2" key="1">
    <citation type="journal article" date="2011" name="BMC Genomics">
        <title>Complete genome sequence of the filamentous anoxygenic phototrophic bacterium Chloroflexus aurantiacus.</title>
        <authorList>
            <person name="Tang K.H."/>
            <person name="Barry K."/>
            <person name="Chertkov O."/>
            <person name="Dalin E."/>
            <person name="Han C.S."/>
            <person name="Hauser L.J."/>
            <person name="Honchak B.M."/>
            <person name="Karbach L.E."/>
            <person name="Land M.L."/>
            <person name="Lapidus A."/>
            <person name="Larimer F.W."/>
            <person name="Mikhailova N."/>
            <person name="Pitluck S."/>
            <person name="Pierson B.K."/>
            <person name="Blankenship R.E."/>
        </authorList>
    </citation>
    <scope>NUCLEOTIDE SEQUENCE [LARGE SCALE GENOMIC DNA]</scope>
    <source>
        <strain evidence="2">ATCC 29366 / DSM 635 / J-10-fl</strain>
    </source>
</reference>
<sequence>MLMKVLVTVKTYPTISVKYDELVCTAGFREDGSWIRIYPIPFRKKTYEERYRKYDWIEIELEKSQQDFRPESYRPVPGTKIRVVGSIGTENNWEERKKVCLRKVYDNLDELIAEAKNPNICTSLATFKPTAILDFYAEATEREWDFREVMQIQAKRRQLKLFPDDEEDLGEEFRIVRKLPYQFKYRFVDSAGRESNLMIEDWETGQLFWNCLERHEGDEQKAIEDVRKKYLDDFARTKDLYFFLGTTMQYHKKAPNPFVIIGTFHPKRENQLRLFQELS</sequence>
<dbReference type="STRING" id="324602.Caur_3553"/>
<organism evidence="1 2">
    <name type="scientific">Chloroflexus aurantiacus (strain ATCC 29366 / DSM 635 / J-10-fl)</name>
    <dbReference type="NCBI Taxonomy" id="324602"/>
    <lineage>
        <taxon>Bacteria</taxon>
        <taxon>Bacillati</taxon>
        <taxon>Chloroflexota</taxon>
        <taxon>Chloroflexia</taxon>
        <taxon>Chloroflexales</taxon>
        <taxon>Chloroflexineae</taxon>
        <taxon>Chloroflexaceae</taxon>
        <taxon>Chloroflexus</taxon>
    </lineage>
</organism>
<keyword evidence="2" id="KW-1185">Reference proteome</keyword>
<gene>
    <name evidence="1" type="ordered locus">Caur_3553</name>
</gene>
<proteinExistence type="predicted"/>
<dbReference type="RefSeq" id="WP_012259390.1">
    <property type="nucleotide sequence ID" value="NC_010175.1"/>
</dbReference>
<dbReference type="eggNOG" id="ENOG502Z95Q">
    <property type="taxonomic scope" value="Bacteria"/>
</dbReference>